<evidence type="ECO:0000313" key="3">
    <source>
        <dbReference type="EMBL" id="KAG2948628.1"/>
    </source>
</evidence>
<evidence type="ECO:0000313" key="6">
    <source>
        <dbReference type="Proteomes" id="UP000735874"/>
    </source>
</evidence>
<dbReference type="EMBL" id="RCMK01000106">
    <property type="protein sequence ID" value="KAG2948628.1"/>
    <property type="molecule type" value="Genomic_DNA"/>
</dbReference>
<feature type="region of interest" description="Disordered" evidence="1">
    <location>
        <begin position="119"/>
        <end position="138"/>
    </location>
</feature>
<accession>A0A8T0ZYJ5</accession>
<dbReference type="EMBL" id="RCMG01000009">
    <property type="protein sequence ID" value="KAG2868648.1"/>
    <property type="molecule type" value="Genomic_DNA"/>
</dbReference>
<dbReference type="InterPro" id="IPR016197">
    <property type="entry name" value="Chromo-like_dom_sf"/>
</dbReference>
<reference evidence="2" key="1">
    <citation type="submission" date="2018-10" db="EMBL/GenBank/DDBJ databases">
        <title>Effector identification in a new, highly contiguous assembly of the strawberry crown rot pathogen Phytophthora cactorum.</title>
        <authorList>
            <person name="Armitage A.D."/>
            <person name="Nellist C.F."/>
            <person name="Bates H."/>
            <person name="Vickerstaff R.J."/>
            <person name="Harrison R.J."/>
        </authorList>
    </citation>
    <scope>NUCLEOTIDE SEQUENCE</scope>
    <source>
        <strain evidence="2">15-7</strain>
        <strain evidence="3">4040</strain>
        <strain evidence="4">P415</strain>
        <strain evidence="5">P421</strain>
    </source>
</reference>
<sequence length="364" mass="40851">MAVLPEAAAAPAGSSSLALRLHSPDVRMASPSLDARSRAWRLSLPMFVRRQSQHAPHPQPPRTITSPMKSCLIRFLIGETCYHSGPHRLVSQLRAQPCRNMVLPRVLWRRLVMKPRQRRMQQTLPAASQPASGAGSGGALQELIDEVRLEGPSGGEDGLAENDATASPSPTGLTDDSDDDDEPIRPRRSRLRRGDEDSSWHPELPRPPEKHPVTNHPNHYKPDEAWDYRATAPITRLLDARGDPPHRCYLVQWKGRPLQMSWVWLEHVDNATTRYLMQQVDQWQAGGITGPYFPFQRDTASESGKCFMDAFRAALYYLVSLDLVTLKMWDAFEATQPDDILGGVTRSDVTAFFKVLQRDSVPLD</sequence>
<dbReference type="EMBL" id="RCMV01000081">
    <property type="protein sequence ID" value="KAG3225532.1"/>
    <property type="molecule type" value="Genomic_DNA"/>
</dbReference>
<evidence type="ECO:0008006" key="7">
    <source>
        <dbReference type="Google" id="ProtNLM"/>
    </source>
</evidence>
<organism evidence="2 6">
    <name type="scientific">Phytophthora cactorum</name>
    <dbReference type="NCBI Taxonomy" id="29920"/>
    <lineage>
        <taxon>Eukaryota</taxon>
        <taxon>Sar</taxon>
        <taxon>Stramenopiles</taxon>
        <taxon>Oomycota</taxon>
        <taxon>Peronosporomycetes</taxon>
        <taxon>Peronosporales</taxon>
        <taxon>Peronosporaceae</taxon>
        <taxon>Phytophthora</taxon>
    </lineage>
</organism>
<evidence type="ECO:0000313" key="5">
    <source>
        <dbReference type="EMBL" id="KAG3225532.1"/>
    </source>
</evidence>
<evidence type="ECO:0000256" key="1">
    <source>
        <dbReference type="SAM" id="MobiDB-lite"/>
    </source>
</evidence>
<name>A0A8T0ZYJ5_9STRA</name>
<feature type="compositionally biased region" description="Basic and acidic residues" evidence="1">
    <location>
        <begin position="192"/>
        <end position="212"/>
    </location>
</feature>
<dbReference type="AlphaFoldDB" id="A0A8T0ZYJ5"/>
<feature type="region of interest" description="Disordered" evidence="1">
    <location>
        <begin position="150"/>
        <end position="224"/>
    </location>
</feature>
<evidence type="ECO:0000313" key="4">
    <source>
        <dbReference type="EMBL" id="KAG2996017.1"/>
    </source>
</evidence>
<dbReference type="Proteomes" id="UP000697107">
    <property type="component" value="Unassembled WGS sequence"/>
</dbReference>
<feature type="compositionally biased region" description="Low complexity" evidence="1">
    <location>
        <begin position="124"/>
        <end position="133"/>
    </location>
</feature>
<dbReference type="Proteomes" id="UP000736787">
    <property type="component" value="Unassembled WGS sequence"/>
</dbReference>
<protein>
    <recommendedName>
        <fullName evidence="7">Chromo domain-containing protein</fullName>
    </recommendedName>
</protein>
<dbReference type="Proteomes" id="UP000760860">
    <property type="component" value="Unassembled WGS sequence"/>
</dbReference>
<dbReference type="EMBL" id="RCML01000041">
    <property type="protein sequence ID" value="KAG2996017.1"/>
    <property type="molecule type" value="Genomic_DNA"/>
</dbReference>
<dbReference type="SUPFAM" id="SSF54160">
    <property type="entry name" value="Chromo domain-like"/>
    <property type="match status" value="1"/>
</dbReference>
<dbReference type="VEuPathDB" id="FungiDB:PC110_g6874"/>
<comment type="caution">
    <text evidence="2">The sequence shown here is derived from an EMBL/GenBank/DDBJ whole genome shotgun (WGS) entry which is preliminary data.</text>
</comment>
<evidence type="ECO:0000313" key="2">
    <source>
        <dbReference type="EMBL" id="KAG2868648.1"/>
    </source>
</evidence>
<proteinExistence type="predicted"/>
<dbReference type="Proteomes" id="UP000735874">
    <property type="component" value="Unassembled WGS sequence"/>
</dbReference>
<gene>
    <name evidence="2" type="ORF">PC113_g876</name>
    <name evidence="3" type="ORF">PC117_g5868</name>
    <name evidence="4" type="ORF">PC118_g2697</name>
    <name evidence="5" type="ORF">PC129_g3861</name>
</gene>